<sequence length="86" mass="9375">MCCHRYSTMPSWLGRRGISKGWRCFGQRIYGPQISGGVFGPGVGIGLRTQDNELTGQLNAAIKSLKVDGTLKALSLKWFGTDLVSE</sequence>
<dbReference type="EMBL" id="WPHR01000029">
    <property type="protein sequence ID" value="MUZ75380.1"/>
    <property type="molecule type" value="Genomic_DNA"/>
</dbReference>
<name>A0A6L6VHR1_AGRVI</name>
<accession>A0A6L6VHR1</accession>
<reference evidence="2 3" key="1">
    <citation type="submission" date="2019-12" db="EMBL/GenBank/DDBJ databases">
        <title>Whole-genome sequencing of Allorhizobium vitis.</title>
        <authorList>
            <person name="Gan H.M."/>
            <person name="Szegedi E."/>
            <person name="Burr T."/>
            <person name="Savka M.A."/>
        </authorList>
    </citation>
    <scope>NUCLEOTIDE SEQUENCE [LARGE SCALE GENOMIC DNA]</scope>
    <source>
        <strain evidence="2 3">CG516</strain>
    </source>
</reference>
<evidence type="ECO:0000313" key="2">
    <source>
        <dbReference type="EMBL" id="MUZ75380.1"/>
    </source>
</evidence>
<dbReference type="Pfam" id="PF00497">
    <property type="entry name" value="SBP_bac_3"/>
    <property type="match status" value="1"/>
</dbReference>
<dbReference type="Gene3D" id="3.40.190.10">
    <property type="entry name" value="Periplasmic binding protein-like II"/>
    <property type="match status" value="1"/>
</dbReference>
<dbReference type="InterPro" id="IPR001638">
    <property type="entry name" value="Solute-binding_3/MltF_N"/>
</dbReference>
<protein>
    <submittedName>
        <fullName evidence="2">Transporter substrate-binding domain-containing protein</fullName>
    </submittedName>
</protein>
<evidence type="ECO:0000259" key="1">
    <source>
        <dbReference type="Pfam" id="PF00497"/>
    </source>
</evidence>
<dbReference type="AlphaFoldDB" id="A0A6L6VHR1"/>
<dbReference type="Proteomes" id="UP000477951">
    <property type="component" value="Unassembled WGS sequence"/>
</dbReference>
<proteinExistence type="predicted"/>
<dbReference type="SUPFAM" id="SSF53850">
    <property type="entry name" value="Periplasmic binding protein-like II"/>
    <property type="match status" value="1"/>
</dbReference>
<comment type="caution">
    <text evidence="2">The sequence shown here is derived from an EMBL/GenBank/DDBJ whole genome shotgun (WGS) entry which is preliminary data.</text>
</comment>
<feature type="domain" description="Solute-binding protein family 3/N-terminal" evidence="1">
    <location>
        <begin position="34"/>
        <end position="81"/>
    </location>
</feature>
<evidence type="ECO:0000313" key="3">
    <source>
        <dbReference type="Proteomes" id="UP000477951"/>
    </source>
</evidence>
<organism evidence="2 3">
    <name type="scientific">Agrobacterium vitis</name>
    <name type="common">Rhizobium vitis</name>
    <dbReference type="NCBI Taxonomy" id="373"/>
    <lineage>
        <taxon>Bacteria</taxon>
        <taxon>Pseudomonadati</taxon>
        <taxon>Pseudomonadota</taxon>
        <taxon>Alphaproteobacteria</taxon>
        <taxon>Hyphomicrobiales</taxon>
        <taxon>Rhizobiaceae</taxon>
        <taxon>Rhizobium/Agrobacterium group</taxon>
        <taxon>Agrobacterium</taxon>
    </lineage>
</organism>
<gene>
    <name evidence="2" type="ORF">GOZ90_22090</name>
</gene>